<dbReference type="SMART" id="SM00199">
    <property type="entry name" value="SCY"/>
    <property type="match status" value="1"/>
</dbReference>
<dbReference type="SUPFAM" id="SSF54117">
    <property type="entry name" value="Interleukin 8-like chemokines"/>
    <property type="match status" value="1"/>
</dbReference>
<dbReference type="Gene3D" id="2.40.50.40">
    <property type="match status" value="1"/>
</dbReference>
<organism evidence="7 8">
    <name type="scientific">Oryzias melastigma</name>
    <name type="common">Marine medaka</name>
    <dbReference type="NCBI Taxonomy" id="30732"/>
    <lineage>
        <taxon>Eukaryota</taxon>
        <taxon>Metazoa</taxon>
        <taxon>Chordata</taxon>
        <taxon>Craniata</taxon>
        <taxon>Vertebrata</taxon>
        <taxon>Euteleostomi</taxon>
        <taxon>Actinopterygii</taxon>
        <taxon>Neopterygii</taxon>
        <taxon>Teleostei</taxon>
        <taxon>Neoteleostei</taxon>
        <taxon>Acanthomorphata</taxon>
        <taxon>Ovalentaria</taxon>
        <taxon>Atherinomorphae</taxon>
        <taxon>Beloniformes</taxon>
        <taxon>Adrianichthyidae</taxon>
        <taxon>Oryziinae</taxon>
        <taxon>Oryzias</taxon>
    </lineage>
</organism>
<comment type="subcellular location">
    <subcellularLocation>
        <location evidence="1">Secreted</location>
    </subcellularLocation>
</comment>
<evidence type="ECO:0000256" key="2">
    <source>
        <dbReference type="ARBA" id="ARBA00022514"/>
    </source>
</evidence>
<dbReference type="InterPro" id="IPR001811">
    <property type="entry name" value="Chemokine_IL8-like_dom"/>
</dbReference>
<feature type="domain" description="Chemokine interleukin-8-like" evidence="6">
    <location>
        <begin position="29"/>
        <end position="87"/>
    </location>
</feature>
<dbReference type="CDD" id="cd00272">
    <property type="entry name" value="Chemokine_CC"/>
    <property type="match status" value="1"/>
</dbReference>
<evidence type="ECO:0000313" key="7">
    <source>
        <dbReference type="Ensembl" id="ENSOMEP00000033345.1"/>
    </source>
</evidence>
<keyword evidence="4 5" id="KW-0732">Signal</keyword>
<dbReference type="STRING" id="30732.ENSOMEP00000033345"/>
<sequence>MKLSNFFFILSVLRCRITKTSVLTPAFEPHTCCFNFYQKKIPAHVVQSFRHTDEQCVMRGVIITMTNNKEICVDPSMEWVKKLVNDVQ</sequence>
<evidence type="ECO:0000256" key="3">
    <source>
        <dbReference type="ARBA" id="ARBA00022525"/>
    </source>
</evidence>
<feature type="chain" id="PRO_5017287338" description="Chemokine interleukin-8-like domain-containing protein" evidence="5">
    <location>
        <begin position="23"/>
        <end position="88"/>
    </location>
</feature>
<feature type="signal peptide" evidence="5">
    <location>
        <begin position="1"/>
        <end position="22"/>
    </location>
</feature>
<evidence type="ECO:0000259" key="6">
    <source>
        <dbReference type="SMART" id="SM00199"/>
    </source>
</evidence>
<evidence type="ECO:0000256" key="4">
    <source>
        <dbReference type="ARBA" id="ARBA00022729"/>
    </source>
</evidence>
<dbReference type="PANTHER" id="PTHR12015">
    <property type="entry name" value="SMALL INDUCIBLE CYTOKINE A"/>
    <property type="match status" value="1"/>
</dbReference>
<dbReference type="PaxDb" id="30732-ENSOMEP00000033345"/>
<dbReference type="Proteomes" id="UP000261560">
    <property type="component" value="Unplaced"/>
</dbReference>
<dbReference type="GO" id="GO:0005615">
    <property type="term" value="C:extracellular space"/>
    <property type="evidence" value="ECO:0007669"/>
    <property type="project" value="UniProtKB-KW"/>
</dbReference>
<evidence type="ECO:0000256" key="1">
    <source>
        <dbReference type="ARBA" id="ARBA00004613"/>
    </source>
</evidence>
<protein>
    <recommendedName>
        <fullName evidence="6">Chemokine interleukin-8-like domain-containing protein</fullName>
    </recommendedName>
</protein>
<dbReference type="InterPro" id="IPR036048">
    <property type="entry name" value="Interleukin_8-like_sf"/>
</dbReference>
<dbReference type="PANTHER" id="PTHR12015:SF183">
    <property type="entry name" value="C-C MOTIF CHEMOKINE 3"/>
    <property type="match status" value="1"/>
</dbReference>
<dbReference type="Pfam" id="PF00048">
    <property type="entry name" value="IL8"/>
    <property type="match status" value="1"/>
</dbReference>
<dbReference type="Ensembl" id="ENSOMET00000026375.1">
    <property type="protein sequence ID" value="ENSOMEP00000033345.1"/>
    <property type="gene ID" value="ENSOMEG00000019287.1"/>
</dbReference>
<dbReference type="GeneTree" id="ENSGT01000000217580"/>
<name>A0A3B3DVG4_ORYME</name>
<dbReference type="OMA" id="DYKETRR"/>
<dbReference type="AlphaFoldDB" id="A0A3B3DVG4"/>
<evidence type="ECO:0000313" key="8">
    <source>
        <dbReference type="Proteomes" id="UP000261560"/>
    </source>
</evidence>
<dbReference type="InterPro" id="IPR039809">
    <property type="entry name" value="Chemokine_b/g/d"/>
</dbReference>
<reference evidence="7" key="1">
    <citation type="submission" date="2025-08" db="UniProtKB">
        <authorList>
            <consortium name="Ensembl"/>
        </authorList>
    </citation>
    <scope>IDENTIFICATION</scope>
</reference>
<proteinExistence type="predicted"/>
<reference evidence="7" key="2">
    <citation type="submission" date="2025-09" db="UniProtKB">
        <authorList>
            <consortium name="Ensembl"/>
        </authorList>
    </citation>
    <scope>IDENTIFICATION</scope>
</reference>
<dbReference type="GO" id="GO:0008009">
    <property type="term" value="F:chemokine activity"/>
    <property type="evidence" value="ECO:0007669"/>
    <property type="project" value="InterPro"/>
</dbReference>
<keyword evidence="8" id="KW-1185">Reference proteome</keyword>
<accession>A0A3B3DVG4</accession>
<keyword evidence="2" id="KW-0202">Cytokine</keyword>
<evidence type="ECO:0000256" key="5">
    <source>
        <dbReference type="SAM" id="SignalP"/>
    </source>
</evidence>
<dbReference type="GO" id="GO:0006955">
    <property type="term" value="P:immune response"/>
    <property type="evidence" value="ECO:0007669"/>
    <property type="project" value="InterPro"/>
</dbReference>
<keyword evidence="3" id="KW-0964">Secreted</keyword>